<keyword evidence="3" id="KW-1185">Reference proteome</keyword>
<feature type="region of interest" description="Disordered" evidence="1">
    <location>
        <begin position="191"/>
        <end position="226"/>
    </location>
</feature>
<evidence type="ECO:0000313" key="2">
    <source>
        <dbReference type="EMBL" id="TYL38255.1"/>
    </source>
</evidence>
<dbReference type="InterPro" id="IPR004378">
    <property type="entry name" value="F420H2_quin_Rdtase"/>
</dbReference>
<dbReference type="GO" id="GO:0016491">
    <property type="term" value="F:oxidoreductase activity"/>
    <property type="evidence" value="ECO:0007669"/>
    <property type="project" value="InterPro"/>
</dbReference>
<accession>A0A8J8Q178</accession>
<dbReference type="EMBL" id="PHNJ01000006">
    <property type="protein sequence ID" value="TYL38255.1"/>
    <property type="molecule type" value="Genomic_DNA"/>
</dbReference>
<gene>
    <name evidence="2" type="ORF">CV102_13755</name>
</gene>
<evidence type="ECO:0000256" key="1">
    <source>
        <dbReference type="SAM" id="MobiDB-lite"/>
    </source>
</evidence>
<reference evidence="2" key="1">
    <citation type="submission" date="2017-11" db="EMBL/GenBank/DDBJ databases">
        <authorList>
            <person name="Kajale S.C."/>
            <person name="Sharma A."/>
        </authorList>
    </citation>
    <scope>NUCLEOTIDE SEQUENCE</scope>
    <source>
        <strain evidence="2">LS1_42</strain>
    </source>
</reference>
<organism evidence="2 3">
    <name type="scientific">Natronococcus pandeyae</name>
    <dbReference type="NCBI Taxonomy" id="2055836"/>
    <lineage>
        <taxon>Archaea</taxon>
        <taxon>Methanobacteriati</taxon>
        <taxon>Methanobacteriota</taxon>
        <taxon>Stenosarchaea group</taxon>
        <taxon>Halobacteria</taxon>
        <taxon>Halobacteriales</taxon>
        <taxon>Natrialbaceae</taxon>
        <taxon>Natronococcus</taxon>
    </lineage>
</organism>
<dbReference type="AlphaFoldDB" id="A0A8J8Q178"/>
<comment type="caution">
    <text evidence="2">The sequence shown here is derived from an EMBL/GenBank/DDBJ whole genome shotgun (WGS) entry which is preliminary data.</text>
</comment>
<feature type="compositionally biased region" description="Polar residues" evidence="1">
    <location>
        <begin position="210"/>
        <end position="226"/>
    </location>
</feature>
<dbReference type="Gene3D" id="2.30.110.10">
    <property type="entry name" value="Electron Transport, Fmn-binding Protein, Chain A"/>
    <property type="match status" value="1"/>
</dbReference>
<proteinExistence type="predicted"/>
<sequence length="226" mass="25264">MYFHADLRTTVISSAVVFALEKMNRQSSDSSASDLVSTVQRVLERRIANPALRWLLRSRLHWLASHRLLLVSYEGRHSGTQYTFPVVYSRQNGDFVVVTPPDETTWWKNFVEPRRCAISVRGKMRPATGTVVTGDDRDALLVAHLESSPALRWLFGFGRGSLADPAQFSRAKELFTVVLFRVGTMTSASAAGRSVQREHLSTRPSRRPSDSGTSDTHNRSVSSASR</sequence>
<dbReference type="Pfam" id="PF04075">
    <property type="entry name" value="F420H2_quin_red"/>
    <property type="match status" value="1"/>
</dbReference>
<dbReference type="InterPro" id="IPR012349">
    <property type="entry name" value="Split_barrel_FMN-bd"/>
</dbReference>
<dbReference type="Proteomes" id="UP000766904">
    <property type="component" value="Unassembled WGS sequence"/>
</dbReference>
<protein>
    <recommendedName>
        <fullName evidence="4">DUF385 domain-containing protein</fullName>
    </recommendedName>
</protein>
<name>A0A8J8Q178_9EURY</name>
<evidence type="ECO:0000313" key="3">
    <source>
        <dbReference type="Proteomes" id="UP000766904"/>
    </source>
</evidence>
<evidence type="ECO:0008006" key="4">
    <source>
        <dbReference type="Google" id="ProtNLM"/>
    </source>
</evidence>